<dbReference type="EMBL" id="BFAA01003537">
    <property type="protein sequence ID" value="GCB71842.1"/>
    <property type="molecule type" value="Genomic_DNA"/>
</dbReference>
<gene>
    <name evidence="1" type="ORF">scyTo_0008950</name>
</gene>
<dbReference type="AlphaFoldDB" id="A0A401PFD1"/>
<dbReference type="Proteomes" id="UP000288216">
    <property type="component" value="Unassembled WGS sequence"/>
</dbReference>
<organism evidence="1 2">
    <name type="scientific">Scyliorhinus torazame</name>
    <name type="common">Cloudy catshark</name>
    <name type="synonym">Catulus torazame</name>
    <dbReference type="NCBI Taxonomy" id="75743"/>
    <lineage>
        <taxon>Eukaryota</taxon>
        <taxon>Metazoa</taxon>
        <taxon>Chordata</taxon>
        <taxon>Craniata</taxon>
        <taxon>Vertebrata</taxon>
        <taxon>Chondrichthyes</taxon>
        <taxon>Elasmobranchii</taxon>
        <taxon>Galeomorphii</taxon>
        <taxon>Galeoidea</taxon>
        <taxon>Carcharhiniformes</taxon>
        <taxon>Scyliorhinidae</taxon>
        <taxon>Scyliorhinus</taxon>
    </lineage>
</organism>
<sequence>MEGQTCFINRFKSTQLSRLIEMIVIIKDRRLSNFSPVTKKTPKVLRIFIQYEKRFGFILSRQLENMWEIREDTKQ</sequence>
<proteinExistence type="predicted"/>
<protein>
    <submittedName>
        <fullName evidence="1">Uncharacterized protein</fullName>
    </submittedName>
</protein>
<evidence type="ECO:0000313" key="1">
    <source>
        <dbReference type="EMBL" id="GCB71842.1"/>
    </source>
</evidence>
<comment type="caution">
    <text evidence="1">The sequence shown here is derived from an EMBL/GenBank/DDBJ whole genome shotgun (WGS) entry which is preliminary data.</text>
</comment>
<evidence type="ECO:0000313" key="2">
    <source>
        <dbReference type="Proteomes" id="UP000288216"/>
    </source>
</evidence>
<keyword evidence="2" id="KW-1185">Reference proteome</keyword>
<accession>A0A401PFD1</accession>
<reference evidence="1 2" key="1">
    <citation type="journal article" date="2018" name="Nat. Ecol. Evol.">
        <title>Shark genomes provide insights into elasmobranch evolution and the origin of vertebrates.</title>
        <authorList>
            <person name="Hara Y"/>
            <person name="Yamaguchi K"/>
            <person name="Onimaru K"/>
            <person name="Kadota M"/>
            <person name="Koyanagi M"/>
            <person name="Keeley SD"/>
            <person name="Tatsumi K"/>
            <person name="Tanaka K"/>
            <person name="Motone F"/>
            <person name="Kageyama Y"/>
            <person name="Nozu R"/>
            <person name="Adachi N"/>
            <person name="Nishimura O"/>
            <person name="Nakagawa R"/>
            <person name="Tanegashima C"/>
            <person name="Kiyatake I"/>
            <person name="Matsumoto R"/>
            <person name="Murakumo K"/>
            <person name="Nishida K"/>
            <person name="Terakita A"/>
            <person name="Kuratani S"/>
            <person name="Sato K"/>
            <person name="Hyodo S Kuraku.S."/>
        </authorList>
    </citation>
    <scope>NUCLEOTIDE SEQUENCE [LARGE SCALE GENOMIC DNA]</scope>
</reference>
<name>A0A401PFD1_SCYTO</name>